<feature type="region of interest" description="Disordered" evidence="1">
    <location>
        <begin position="17"/>
        <end position="53"/>
    </location>
</feature>
<evidence type="ECO:0000256" key="1">
    <source>
        <dbReference type="SAM" id="MobiDB-lite"/>
    </source>
</evidence>
<feature type="domain" description="PiggyBac transposable element-derived protein" evidence="2">
    <location>
        <begin position="112"/>
        <end position="453"/>
    </location>
</feature>
<dbReference type="GeneID" id="109612283"/>
<evidence type="ECO:0000259" key="2">
    <source>
        <dbReference type="Pfam" id="PF13843"/>
    </source>
</evidence>
<proteinExistence type="predicted"/>
<dbReference type="KEGG" id="mde:109612283"/>
<dbReference type="OrthoDB" id="10057959at2759"/>
<evidence type="ECO:0000313" key="3">
    <source>
        <dbReference type="Proteomes" id="UP001652621"/>
    </source>
</evidence>
<dbReference type="InterPro" id="IPR029526">
    <property type="entry name" value="PGBD"/>
</dbReference>
<dbReference type="Proteomes" id="UP001652621">
    <property type="component" value="Unplaced"/>
</dbReference>
<gene>
    <name evidence="4" type="primary">LOC109612283</name>
</gene>
<dbReference type="RefSeq" id="XP_019891791.2">
    <property type="nucleotide sequence ID" value="XM_020036232.2"/>
</dbReference>
<name>A0A9J7DF58_MUSDO</name>
<protein>
    <submittedName>
        <fullName evidence="4">Uncharacterized protein LOC109612283</fullName>
    </submittedName>
</protein>
<organism evidence="3 4">
    <name type="scientific">Musca domestica</name>
    <name type="common">House fly</name>
    <dbReference type="NCBI Taxonomy" id="7370"/>
    <lineage>
        <taxon>Eukaryota</taxon>
        <taxon>Metazoa</taxon>
        <taxon>Ecdysozoa</taxon>
        <taxon>Arthropoda</taxon>
        <taxon>Hexapoda</taxon>
        <taxon>Insecta</taxon>
        <taxon>Pterygota</taxon>
        <taxon>Neoptera</taxon>
        <taxon>Endopterygota</taxon>
        <taxon>Diptera</taxon>
        <taxon>Brachycera</taxon>
        <taxon>Muscomorpha</taxon>
        <taxon>Muscoidea</taxon>
        <taxon>Muscidae</taxon>
        <taxon>Musca</taxon>
    </lineage>
</organism>
<dbReference type="PANTHER" id="PTHR46599:SF6">
    <property type="entry name" value="DUAL SPECIFICITY PHOSPHATASE 26"/>
    <property type="match status" value="1"/>
</dbReference>
<evidence type="ECO:0000313" key="4">
    <source>
        <dbReference type="RefSeq" id="XP_019891791.2"/>
    </source>
</evidence>
<dbReference type="VEuPathDB" id="VectorBase:MDOMA2_019254"/>
<accession>A0A9J7DF58</accession>
<sequence>MCAYEINQERLMALLSDVDMDQEENIGGESSGESSDEEIMSNHDSGSEQEFDKNEDNDVVQYIGKDGSIWQNVPFPKTRATAENIFTNAPKVTATSQNVTTPFESWAIFFNFVDLVVEKTNIYILKVQVKYKDLKNARLTRRDEINALFGLLYIGGLHKSSHVNVRDLWASDGTGLEIFIATMSFNRFLFLMRCIRFDDVNTRMERRKLDKLAPIREIFEMFNQNCEKNFSCGSYITVDEKLEGFRGRCSFRQYIPNKPAKYGIKIFSAVDSTTYYTSKLEIYCGQQPLGPYNLSNKAEAVVRRIIQHLQNSGRNITTDNWFKSYSLAEYLLEKKTTLVGTIRKNKRVLPPSFSQPKNREVKSTIFGFRKKSTILSYIPKRNKCVLLLSTFHRDGKILDGPKCLPEIVEFYNKTKGGVDTTDQLCATYNVARTSNRWPLLVFYSLMNLAAINARIVLLCTKNPPLKYKKRSLFIKDLAFSLIAPQIEKRSKISTLSNNLKLSCQKFAKKFCANIDEQQNISPPAIRLKQSRCQVCGNAKDRKTKTTCCKCEIFICKSHTNPLCTYCYGPALQDTNLIYDDMFTCCNE</sequence>
<keyword evidence="3" id="KW-1185">Reference proteome</keyword>
<reference evidence="4" key="1">
    <citation type="submission" date="2025-08" db="UniProtKB">
        <authorList>
            <consortium name="RefSeq"/>
        </authorList>
    </citation>
    <scope>IDENTIFICATION</scope>
    <source>
        <strain evidence="4">Aabys</strain>
        <tissue evidence="4">Whole body</tissue>
    </source>
</reference>
<dbReference type="PANTHER" id="PTHR46599">
    <property type="entry name" value="PIGGYBAC TRANSPOSABLE ELEMENT-DERIVED PROTEIN 4"/>
    <property type="match status" value="1"/>
</dbReference>
<dbReference type="AlphaFoldDB" id="A0A9J7DF58"/>
<dbReference type="Pfam" id="PF13843">
    <property type="entry name" value="DDE_Tnp_1_7"/>
    <property type="match status" value="1"/>
</dbReference>